<evidence type="ECO:0000313" key="2">
    <source>
        <dbReference type="Proteomes" id="UP000616151"/>
    </source>
</evidence>
<gene>
    <name evidence="1" type="ORF">JHL16_12720</name>
</gene>
<evidence type="ECO:0000313" key="1">
    <source>
        <dbReference type="EMBL" id="MBK1867212.1"/>
    </source>
</evidence>
<proteinExistence type="predicted"/>
<reference evidence="1" key="1">
    <citation type="submission" date="2021-01" db="EMBL/GenBank/DDBJ databases">
        <authorList>
            <person name="Sun Q."/>
        </authorList>
    </citation>
    <scope>NUCLEOTIDE SEQUENCE</scope>
    <source>
        <strain evidence="1">YIM B02566</strain>
    </source>
</reference>
<organism evidence="1 2">
    <name type="scientific">Taklimakanibacter albus</name>
    <dbReference type="NCBI Taxonomy" id="2800327"/>
    <lineage>
        <taxon>Bacteria</taxon>
        <taxon>Pseudomonadati</taxon>
        <taxon>Pseudomonadota</taxon>
        <taxon>Alphaproteobacteria</taxon>
        <taxon>Hyphomicrobiales</taxon>
        <taxon>Aestuariivirgaceae</taxon>
        <taxon>Taklimakanibacter</taxon>
    </lineage>
</organism>
<dbReference type="EMBL" id="JAENHL010000007">
    <property type="protein sequence ID" value="MBK1867212.1"/>
    <property type="molecule type" value="Genomic_DNA"/>
</dbReference>
<comment type="caution">
    <text evidence="1">The sequence shown here is derived from an EMBL/GenBank/DDBJ whole genome shotgun (WGS) entry which is preliminary data.</text>
</comment>
<keyword evidence="2" id="KW-1185">Reference proteome</keyword>
<protein>
    <submittedName>
        <fullName evidence="1">Alcohol dehydrogenase catalytic domain-containing protein</fullName>
    </submittedName>
</protein>
<name>A0ACC5R3P8_9HYPH</name>
<dbReference type="Proteomes" id="UP000616151">
    <property type="component" value="Unassembled WGS sequence"/>
</dbReference>
<sequence length="375" mass="40328">MAQLDMLAAVCDAPGEGDVLSLRQVKIDDPHAMEVRVKIETTGICRSDIHYLRGVWAHPKPVILGHEACGIIESVGPGVSKSRIGEKVVLTFTPSCGQCRFCVAGRMVLCEEVARAAALGTMWDNTTRFFERDGKPIHHLSLVSSFCEYTIVPHNGAIRVEPETSSEEACLLGCGAMAGIGAAINTARLRPGDSVAVFGCGGVGLSVVQGAKLCNAFPIVAVDVRPEKKVEALHFGATHFVDASEGDPVAQVRAITGDGADFTFEATGITEQAELCYRATRRAGTTVLIGQPTENALAGFPPYWIAQDENRVIGSSYGSTRPMIDFPKALRFVKHGLLDLKSLVSEVWSFERINEAIALVETGRVNRVVLRFDGF</sequence>
<accession>A0ACC5R3P8</accession>